<evidence type="ECO:0008006" key="6">
    <source>
        <dbReference type="Google" id="ProtNLM"/>
    </source>
</evidence>
<comment type="caution">
    <text evidence="4">The sequence shown here is derived from an EMBL/GenBank/DDBJ whole genome shotgun (WGS) entry which is preliminary data.</text>
</comment>
<feature type="signal peptide" evidence="3">
    <location>
        <begin position="1"/>
        <end position="22"/>
    </location>
</feature>
<feature type="compositionally biased region" description="Low complexity" evidence="1">
    <location>
        <begin position="48"/>
        <end position="67"/>
    </location>
</feature>
<proteinExistence type="predicted"/>
<dbReference type="Proteomes" id="UP001597493">
    <property type="component" value="Unassembled WGS sequence"/>
</dbReference>
<dbReference type="RefSeq" id="WP_379270344.1">
    <property type="nucleotide sequence ID" value="NZ_JBHUGT010000023.1"/>
</dbReference>
<gene>
    <name evidence="4" type="ORF">ACFSW5_05165</name>
</gene>
<feature type="transmembrane region" description="Helical" evidence="2">
    <location>
        <begin position="79"/>
        <end position="98"/>
    </location>
</feature>
<dbReference type="EMBL" id="JBHUMY010000006">
    <property type="protein sequence ID" value="MFD2659654.1"/>
    <property type="molecule type" value="Genomic_DNA"/>
</dbReference>
<reference evidence="5" key="1">
    <citation type="journal article" date="2019" name="Int. J. Syst. Evol. Microbiol.">
        <title>The Global Catalogue of Microorganisms (GCM) 10K type strain sequencing project: providing services to taxonomists for standard genome sequencing and annotation.</title>
        <authorList>
            <consortium name="The Broad Institute Genomics Platform"/>
            <consortium name="The Broad Institute Genome Sequencing Center for Infectious Disease"/>
            <person name="Wu L."/>
            <person name="Ma J."/>
        </authorList>
    </citation>
    <scope>NUCLEOTIDE SEQUENCE [LARGE SCALE GENOMIC DNA]</scope>
    <source>
        <strain evidence="5">TISTR 1827</strain>
    </source>
</reference>
<keyword evidence="5" id="KW-1185">Reference proteome</keyword>
<feature type="compositionally biased region" description="Polar residues" evidence="1">
    <location>
        <begin position="33"/>
        <end position="46"/>
    </location>
</feature>
<name>A0ABW5QTP4_9BACL</name>
<keyword evidence="2" id="KW-1133">Transmembrane helix</keyword>
<evidence type="ECO:0000313" key="4">
    <source>
        <dbReference type="EMBL" id="MFD2659654.1"/>
    </source>
</evidence>
<evidence type="ECO:0000256" key="3">
    <source>
        <dbReference type="SAM" id="SignalP"/>
    </source>
</evidence>
<evidence type="ECO:0000256" key="1">
    <source>
        <dbReference type="SAM" id="MobiDB-lite"/>
    </source>
</evidence>
<feature type="chain" id="PRO_5045537237" description="Preprotein translocase subunit Tim44" evidence="3">
    <location>
        <begin position="23"/>
        <end position="137"/>
    </location>
</feature>
<feature type="transmembrane region" description="Helical" evidence="2">
    <location>
        <begin position="105"/>
        <end position="125"/>
    </location>
</feature>
<keyword evidence="2" id="KW-0472">Membrane</keyword>
<sequence>MKKGIMIMMAFTLFLTLGFGQAVDAKPRGSLKSPKQSFTQTPSKSDSGAAQTNTGTKTTTGGATAPKTSGFGGSFMKGMLFGGLAGLLFGSMFGTGFFGQMMGLLINVIAILAVIMIIRAIYVYFRNKRTPDTRRPY</sequence>
<evidence type="ECO:0000256" key="2">
    <source>
        <dbReference type="SAM" id="Phobius"/>
    </source>
</evidence>
<organism evidence="4 5">
    <name type="scientific">Paenibacillus thailandensis</name>
    <dbReference type="NCBI Taxonomy" id="393250"/>
    <lineage>
        <taxon>Bacteria</taxon>
        <taxon>Bacillati</taxon>
        <taxon>Bacillota</taxon>
        <taxon>Bacilli</taxon>
        <taxon>Bacillales</taxon>
        <taxon>Paenibacillaceae</taxon>
        <taxon>Paenibacillus</taxon>
    </lineage>
</organism>
<keyword evidence="2" id="KW-0812">Transmembrane</keyword>
<evidence type="ECO:0000313" key="5">
    <source>
        <dbReference type="Proteomes" id="UP001597493"/>
    </source>
</evidence>
<feature type="region of interest" description="Disordered" evidence="1">
    <location>
        <begin position="28"/>
        <end position="67"/>
    </location>
</feature>
<accession>A0ABW5QTP4</accession>
<keyword evidence="3" id="KW-0732">Signal</keyword>
<protein>
    <recommendedName>
        <fullName evidence="6">Preprotein translocase subunit Tim44</fullName>
    </recommendedName>
</protein>